<dbReference type="PANTHER" id="PTHR16263:SF4">
    <property type="entry name" value="TETRATRICOPEPTIDE REPEAT PROTEIN 38"/>
    <property type="match status" value="1"/>
</dbReference>
<dbReference type="InterPro" id="IPR011990">
    <property type="entry name" value="TPR-like_helical_dom_sf"/>
</dbReference>
<organism evidence="5 6">
    <name type="scientific">Streptomyces griseiscabiei</name>
    <dbReference type="NCBI Taxonomy" id="2993540"/>
    <lineage>
        <taxon>Bacteria</taxon>
        <taxon>Bacillati</taxon>
        <taxon>Actinomycetota</taxon>
        <taxon>Actinomycetes</taxon>
        <taxon>Kitasatosporales</taxon>
        <taxon>Streptomycetaceae</taxon>
        <taxon>Streptomyces</taxon>
    </lineage>
</organism>
<dbReference type="EMBL" id="JARAVY010000006">
    <property type="protein sequence ID" value="MDX2910319.1"/>
    <property type="molecule type" value="Genomic_DNA"/>
</dbReference>
<evidence type="ECO:0000256" key="2">
    <source>
        <dbReference type="ARBA" id="ARBA00019992"/>
    </source>
</evidence>
<keyword evidence="4" id="KW-0802">TPR repeat</keyword>
<protein>
    <recommendedName>
        <fullName evidence="2">Tetratricopeptide repeat protein 38</fullName>
    </recommendedName>
</protein>
<evidence type="ECO:0000256" key="1">
    <source>
        <dbReference type="ARBA" id="ARBA00005857"/>
    </source>
</evidence>
<dbReference type="PANTHER" id="PTHR16263">
    <property type="entry name" value="TETRATRICOPEPTIDE REPEAT PROTEIN 38"/>
    <property type="match status" value="1"/>
</dbReference>
<name>A0ABU4L3T6_9ACTN</name>
<reference evidence="5 6" key="1">
    <citation type="journal article" date="2023" name="Microb. Genom.">
        <title>Mesoterricola silvestris gen. nov., sp. nov., Mesoterricola sediminis sp. nov., Geothrix oryzae sp. nov., Geothrix edaphica sp. nov., Geothrix rubra sp. nov., and Geothrix limicola sp. nov., six novel members of Acidobacteriota isolated from soils.</title>
        <authorList>
            <person name="Weisberg A.J."/>
            <person name="Pearce E."/>
            <person name="Kramer C.G."/>
            <person name="Chang J.H."/>
            <person name="Clarke C.R."/>
        </authorList>
    </citation>
    <scope>NUCLEOTIDE SEQUENCE [LARGE SCALE GENOMIC DNA]</scope>
    <source>
        <strain evidence="5 6">NRRL_B-2795</strain>
    </source>
</reference>
<evidence type="ECO:0000256" key="4">
    <source>
        <dbReference type="ARBA" id="ARBA00022803"/>
    </source>
</evidence>
<evidence type="ECO:0000313" key="6">
    <source>
        <dbReference type="Proteomes" id="UP001271723"/>
    </source>
</evidence>
<dbReference type="Proteomes" id="UP001271723">
    <property type="component" value="Unassembled WGS sequence"/>
</dbReference>
<dbReference type="CDD" id="cd05804">
    <property type="entry name" value="StaR_like"/>
    <property type="match status" value="1"/>
</dbReference>
<evidence type="ECO:0000313" key="5">
    <source>
        <dbReference type="EMBL" id="MDX2910319.1"/>
    </source>
</evidence>
<comment type="similarity">
    <text evidence="1">Belongs to the TTC38 family.</text>
</comment>
<evidence type="ECO:0000256" key="3">
    <source>
        <dbReference type="ARBA" id="ARBA00022737"/>
    </source>
</evidence>
<comment type="caution">
    <text evidence="5">The sequence shown here is derived from an EMBL/GenBank/DDBJ whole genome shotgun (WGS) entry which is preliminary data.</text>
</comment>
<dbReference type="Gene3D" id="1.25.40.10">
    <property type="entry name" value="Tetratricopeptide repeat domain"/>
    <property type="match status" value="1"/>
</dbReference>
<dbReference type="InterPro" id="IPR033891">
    <property type="entry name" value="TTC38"/>
</dbReference>
<dbReference type="SUPFAM" id="SSF48452">
    <property type="entry name" value="TPR-like"/>
    <property type="match status" value="1"/>
</dbReference>
<keyword evidence="3" id="KW-0677">Repeat</keyword>
<accession>A0ABU4L3T6</accession>
<keyword evidence="6" id="KW-1185">Reference proteome</keyword>
<dbReference type="RefSeq" id="WP_086758334.1">
    <property type="nucleotide sequence ID" value="NZ_JAGJBZ010000002.1"/>
</dbReference>
<sequence>MVTDRYGNRLHECTAEGAGHLDRAVEGLLFFRPDFPAAVAGAVAASPAAPMAQVFSAYLGVLGTESRDAAEARRRFTEFGAALDRSALPRRERMHMAAAEAWLGGDLGRAGQVLEELVEECPRDPLALAVGHQLDFFTGDATRLRDRIGGALPAWDEDDPHRGPLMGMYAFGLEESGHYGRAQEVARAAVERNGHDIWAIHAVAHVHEMQGRFAEGIDFFDAHLDGWASGSLLTVHSWWHYALYALEAGDTGTALRIYDAVLHHKDSSGFVMELLDAASLLWRFLLDGSEQEARWRALADAWAAREDPPFYAFNDVHAVMAFAGAGRLDTADEFVADRRRWLRAAREDGRPRAHGTNRVMTGEIGLPVCEALVAYAREDHATVVELLWPIRRRLHTFGGSHAQRDVIQRTLLEAALRARRDDLARLLLGERTGLSPHSPYNWLGQARLADALGEAGRAALARDTATGLAAPAARRLSRDPHGTLLDRRS</sequence>
<gene>
    <name evidence="5" type="ORF">PV517_16595</name>
</gene>
<proteinExistence type="inferred from homology"/>